<reference evidence="2" key="1">
    <citation type="submission" date="2009-10" db="EMBL/GenBank/DDBJ databases">
        <title>Complete sequence of Bacillus selenitireducens MLS10.</title>
        <authorList>
            <consortium name="US DOE Joint Genome Institute"/>
            <person name="Lucas S."/>
            <person name="Copeland A."/>
            <person name="Lapidus A."/>
            <person name="Glavina del Rio T."/>
            <person name="Dalin E."/>
            <person name="Tice H."/>
            <person name="Bruce D."/>
            <person name="Goodwin L."/>
            <person name="Pitluck S."/>
            <person name="Sims D."/>
            <person name="Brettin T."/>
            <person name="Detter J.C."/>
            <person name="Han C."/>
            <person name="Larimer F."/>
            <person name="Land M."/>
            <person name="Hauser L."/>
            <person name="Kyrpides N."/>
            <person name="Ovchinnikova G."/>
            <person name="Stolz J."/>
        </authorList>
    </citation>
    <scope>NUCLEOTIDE SEQUENCE [LARGE SCALE GENOMIC DNA]</scope>
    <source>
        <strain evidence="2">MLS10</strain>
    </source>
</reference>
<feature type="chain" id="PRO_5003091013" evidence="1">
    <location>
        <begin position="28"/>
        <end position="164"/>
    </location>
</feature>
<dbReference type="AlphaFoldDB" id="D6XZW5"/>
<dbReference type="HOGENOM" id="CLU_1615709_0_0_9"/>
<sequence>MKKYYLMSILMLALVFSISINPKGISANYVNDSTTTILWDDLNNIPDTVTKHIHYNQDYSINPDNSVTINRSSSIFGVDDMNHASAFSGFGAAIEYTRFGSVVNTTDPMSSFYEPWAYFDVKDSREDTQSRSFNTPISADLSHSIILNSLYSDSNVNWKKTISY</sequence>
<organism evidence="2 3">
    <name type="scientific">Bacillus selenitireducens (strain ATCC 700615 / DSM 15326 / MLS10)</name>
    <dbReference type="NCBI Taxonomy" id="439292"/>
    <lineage>
        <taxon>Bacteria</taxon>
        <taxon>Bacillati</taxon>
        <taxon>Bacillota</taxon>
        <taxon>Bacilli</taxon>
        <taxon>Bacillales</taxon>
        <taxon>Bacillaceae</taxon>
        <taxon>Salisediminibacterium</taxon>
    </lineage>
</organism>
<dbReference type="RefSeq" id="WP_013173874.1">
    <property type="nucleotide sequence ID" value="NC_014219.1"/>
</dbReference>
<name>D6XZW5_BACIE</name>
<evidence type="ECO:0000313" key="2">
    <source>
        <dbReference type="EMBL" id="ADI00467.1"/>
    </source>
</evidence>
<evidence type="ECO:0000256" key="1">
    <source>
        <dbReference type="SAM" id="SignalP"/>
    </source>
</evidence>
<keyword evidence="1" id="KW-0732">Signal</keyword>
<feature type="signal peptide" evidence="1">
    <location>
        <begin position="1"/>
        <end position="27"/>
    </location>
</feature>
<dbReference type="Proteomes" id="UP000000271">
    <property type="component" value="Chromosome"/>
</dbReference>
<dbReference type="EMBL" id="CP001791">
    <property type="protein sequence ID" value="ADI00467.1"/>
    <property type="molecule type" value="Genomic_DNA"/>
</dbReference>
<accession>D6XZW5</accession>
<dbReference type="KEGG" id="bse:Bsel_2984"/>
<proteinExistence type="predicted"/>
<gene>
    <name evidence="2" type="ordered locus">Bsel_2984</name>
</gene>
<evidence type="ECO:0000313" key="3">
    <source>
        <dbReference type="Proteomes" id="UP000000271"/>
    </source>
</evidence>
<protein>
    <submittedName>
        <fullName evidence="2">Uncharacterized protein</fullName>
    </submittedName>
</protein>
<keyword evidence="3" id="KW-1185">Reference proteome</keyword>